<organism evidence="4 5">
    <name type="scientific">Diaphorina citri</name>
    <name type="common">Asian citrus psyllid</name>
    <dbReference type="NCBI Taxonomy" id="121845"/>
    <lineage>
        <taxon>Eukaryota</taxon>
        <taxon>Metazoa</taxon>
        <taxon>Ecdysozoa</taxon>
        <taxon>Arthropoda</taxon>
        <taxon>Hexapoda</taxon>
        <taxon>Insecta</taxon>
        <taxon>Pterygota</taxon>
        <taxon>Neoptera</taxon>
        <taxon>Paraneoptera</taxon>
        <taxon>Hemiptera</taxon>
        <taxon>Sternorrhyncha</taxon>
        <taxon>Psylloidea</taxon>
        <taxon>Psyllidae</taxon>
        <taxon>Diaphorininae</taxon>
        <taxon>Diaphorina</taxon>
    </lineage>
</organism>
<dbReference type="PROSITE" id="PS50011">
    <property type="entry name" value="PROTEIN_KINASE_DOM"/>
    <property type="match status" value="1"/>
</dbReference>
<dbReference type="Gene3D" id="3.30.200.20">
    <property type="entry name" value="Phosphorylase Kinase, domain 1"/>
    <property type="match status" value="1"/>
</dbReference>
<keyword evidence="1" id="KW-0547">Nucleotide-binding</keyword>
<dbReference type="PANTHER" id="PTHR24418">
    <property type="entry name" value="TYROSINE-PROTEIN KINASE"/>
    <property type="match status" value="1"/>
</dbReference>
<sequence length="172" mass="19148">MNAILGLILQLSNVPFENALCDLVIFMMAPPVVQWNISPSMGQSYKCREGDVVPIPRYCLRVLERLGSCHLGEMMICETEDIELDTEKVAVRTCRGDSLREIRFLSSLQDPNLVSILGVCTGEQPPWLVMEYPAQLGDLVQHLNSADNLTIVYSPLASDCKRLTTPVTDHLS</sequence>
<dbReference type="GO" id="GO:0005524">
    <property type="term" value="F:ATP binding"/>
    <property type="evidence" value="ECO:0007669"/>
    <property type="project" value="UniProtKB-KW"/>
</dbReference>
<evidence type="ECO:0000256" key="2">
    <source>
        <dbReference type="ARBA" id="ARBA00022840"/>
    </source>
</evidence>
<dbReference type="GO" id="GO:0002009">
    <property type="term" value="P:morphogenesis of an epithelium"/>
    <property type="evidence" value="ECO:0007669"/>
    <property type="project" value="UniProtKB-ARBA"/>
</dbReference>
<proteinExistence type="predicted"/>
<dbReference type="InterPro" id="IPR050198">
    <property type="entry name" value="Non-receptor_tyrosine_kinases"/>
</dbReference>
<dbReference type="InterPro" id="IPR000719">
    <property type="entry name" value="Prot_kinase_dom"/>
</dbReference>
<dbReference type="InterPro" id="IPR001245">
    <property type="entry name" value="Ser-Thr/Tyr_kinase_cat_dom"/>
</dbReference>
<evidence type="ECO:0000313" key="4">
    <source>
        <dbReference type="Proteomes" id="UP000079169"/>
    </source>
</evidence>
<dbReference type="SUPFAM" id="SSF56112">
    <property type="entry name" value="Protein kinase-like (PK-like)"/>
    <property type="match status" value="1"/>
</dbReference>
<name>A0A3Q0JC31_DIACI</name>
<evidence type="ECO:0000313" key="5">
    <source>
        <dbReference type="RefSeq" id="XP_026684275.1"/>
    </source>
</evidence>
<dbReference type="AlphaFoldDB" id="A0A3Q0JC31"/>
<dbReference type="GeneID" id="103515921"/>
<dbReference type="KEGG" id="dci:103515921"/>
<dbReference type="PaxDb" id="121845-A0A3Q0JC31"/>
<accession>A0A3Q0JC31</accession>
<reference evidence="5" key="1">
    <citation type="submission" date="2025-08" db="UniProtKB">
        <authorList>
            <consortium name="RefSeq"/>
        </authorList>
    </citation>
    <scope>IDENTIFICATION</scope>
</reference>
<dbReference type="GO" id="GO:0004672">
    <property type="term" value="F:protein kinase activity"/>
    <property type="evidence" value="ECO:0007669"/>
    <property type="project" value="InterPro"/>
</dbReference>
<gene>
    <name evidence="5" type="primary">LOC103515921</name>
</gene>
<feature type="domain" description="Protein kinase" evidence="3">
    <location>
        <begin position="60"/>
        <end position="172"/>
    </location>
</feature>
<dbReference type="InterPro" id="IPR011009">
    <property type="entry name" value="Kinase-like_dom_sf"/>
</dbReference>
<protein>
    <submittedName>
        <fullName evidence="5">Epithelial discoidin domain-containing receptor 1-like</fullName>
    </submittedName>
</protein>
<keyword evidence="2" id="KW-0067">ATP-binding</keyword>
<keyword evidence="4" id="KW-1185">Reference proteome</keyword>
<evidence type="ECO:0000256" key="1">
    <source>
        <dbReference type="ARBA" id="ARBA00022741"/>
    </source>
</evidence>
<dbReference type="RefSeq" id="XP_026684275.1">
    <property type="nucleotide sequence ID" value="XM_026828474.1"/>
</dbReference>
<dbReference type="Pfam" id="PF07714">
    <property type="entry name" value="PK_Tyr_Ser-Thr"/>
    <property type="match status" value="1"/>
</dbReference>
<evidence type="ECO:0000259" key="3">
    <source>
        <dbReference type="PROSITE" id="PS50011"/>
    </source>
</evidence>
<dbReference type="Proteomes" id="UP000079169">
    <property type="component" value="Unplaced"/>
</dbReference>